<proteinExistence type="predicted"/>
<dbReference type="Proteomes" id="UP000680865">
    <property type="component" value="Unassembled WGS sequence"/>
</dbReference>
<name>A0A919SJ23_9ACTN</name>
<accession>A0A919SJ23</accession>
<gene>
    <name evidence="1" type="ORF">Aco04nite_31290</name>
</gene>
<dbReference type="AlphaFoldDB" id="A0A919SJ23"/>
<evidence type="ECO:0000313" key="1">
    <source>
        <dbReference type="EMBL" id="GIM72636.1"/>
    </source>
</evidence>
<keyword evidence="2" id="KW-1185">Reference proteome</keyword>
<reference evidence="1" key="1">
    <citation type="submission" date="2021-03" db="EMBL/GenBank/DDBJ databases">
        <title>Whole genome shotgun sequence of Actinoplanes consettensis NBRC 14913.</title>
        <authorList>
            <person name="Komaki H."/>
            <person name="Tamura T."/>
        </authorList>
    </citation>
    <scope>NUCLEOTIDE SEQUENCE</scope>
    <source>
        <strain evidence="1">NBRC 14913</strain>
    </source>
</reference>
<sequence>MARGSLPVTHGEVYAACVNRTLMRALIDLAVSIELTSDDDIEPETATTLIDELAASLEDLSEAERDELIDYIEELAAATRDRDRREVLQDLPDALALTDD</sequence>
<organism evidence="1 2">
    <name type="scientific">Winogradskya consettensis</name>
    <dbReference type="NCBI Taxonomy" id="113560"/>
    <lineage>
        <taxon>Bacteria</taxon>
        <taxon>Bacillati</taxon>
        <taxon>Actinomycetota</taxon>
        <taxon>Actinomycetes</taxon>
        <taxon>Micromonosporales</taxon>
        <taxon>Micromonosporaceae</taxon>
        <taxon>Winogradskya</taxon>
    </lineage>
</organism>
<protein>
    <submittedName>
        <fullName evidence="1">Uncharacterized protein</fullName>
    </submittedName>
</protein>
<evidence type="ECO:0000313" key="2">
    <source>
        <dbReference type="Proteomes" id="UP000680865"/>
    </source>
</evidence>
<dbReference type="EMBL" id="BOQP01000013">
    <property type="protein sequence ID" value="GIM72636.1"/>
    <property type="molecule type" value="Genomic_DNA"/>
</dbReference>
<comment type="caution">
    <text evidence="1">The sequence shown here is derived from an EMBL/GenBank/DDBJ whole genome shotgun (WGS) entry which is preliminary data.</text>
</comment>